<protein>
    <submittedName>
        <fullName evidence="1">Uncharacterized protein</fullName>
    </submittedName>
</protein>
<gene>
    <name evidence="1" type="ordered locus">Elen_1961</name>
</gene>
<dbReference type="PaxDb" id="479437-Elen_1961"/>
<dbReference type="EMBL" id="CP001726">
    <property type="protein sequence ID" value="ACV55925.1"/>
    <property type="molecule type" value="Genomic_DNA"/>
</dbReference>
<dbReference type="HOGENOM" id="CLU_1081144_0_0_11"/>
<dbReference type="Proteomes" id="UP000001377">
    <property type="component" value="Chromosome"/>
</dbReference>
<dbReference type="KEGG" id="ele:Elen_1961"/>
<accession>C8WII5</accession>
<name>C8WII5_EGGLE</name>
<evidence type="ECO:0000313" key="2">
    <source>
        <dbReference type="Proteomes" id="UP000001377"/>
    </source>
</evidence>
<proteinExistence type="predicted"/>
<evidence type="ECO:0000313" key="1">
    <source>
        <dbReference type="EMBL" id="ACV55925.1"/>
    </source>
</evidence>
<keyword evidence="2" id="KW-1185">Reference proteome</keyword>
<sequence>MQTDDALKIVNYIRVDLVGSEYRFYQEQAIRNELNSCNCSIVVRGERSVACGVGLAFNVVAAVAEDIAAGLISAALKGLVVKIKGAISGEGLQAACFADAVIEVADCDLIIKANCNAGVNSEYVNYDELIRSMLELSKKEKDSGRIIKAIEAPCDIDLTKEVPDVRCCGVGNFSLWRVTHRNGDRWPCWLYDAANDCFLPLAEGFKQQIQGDSEDVFYSETSA</sequence>
<reference evidence="1 2" key="1">
    <citation type="journal article" date="2009" name="Stand. Genomic Sci.">
        <title>Complete genome sequence of Eggerthella lenta type strain (IPP VPI 0255).</title>
        <authorList>
            <person name="Saunders E."/>
            <person name="Pukall R."/>
            <person name="Abt B."/>
            <person name="Lapidus A."/>
            <person name="Glavina Del Rio T."/>
            <person name="Copeland A."/>
            <person name="Tice H."/>
            <person name="Cheng J.F."/>
            <person name="Lucas S."/>
            <person name="Chen F."/>
            <person name="Nolan M."/>
            <person name="Bruce D."/>
            <person name="Goodwin L."/>
            <person name="Pitluck S."/>
            <person name="Ivanova N."/>
            <person name="Mavromatis K."/>
            <person name="Ovchinnikova G."/>
            <person name="Pati A."/>
            <person name="Chen A."/>
            <person name="Palaniappan K."/>
            <person name="Land M."/>
            <person name="Hauser L."/>
            <person name="Chang Y.J."/>
            <person name="Jeffries C.D."/>
            <person name="Chain P."/>
            <person name="Meincke L."/>
            <person name="Sims D."/>
            <person name="Brettin T."/>
            <person name="Detter J.C."/>
            <person name="Goker M."/>
            <person name="Bristow J."/>
            <person name="Eisen J.A."/>
            <person name="Markowitz V."/>
            <person name="Hugenholtz P."/>
            <person name="Kyrpides N.C."/>
            <person name="Klenk H.P."/>
            <person name="Han C."/>
        </authorList>
    </citation>
    <scope>NUCLEOTIDE SEQUENCE [LARGE SCALE GENOMIC DNA]</scope>
    <source>
        <strain evidence="2">ATCC 25559 / DSM 2243 / CCUG 17323 / JCM 9979 / KCTC 3265 / NCTC 11813 / VPI 0255 / 1899 B</strain>
    </source>
</reference>
<organism evidence="1 2">
    <name type="scientific">Eggerthella lenta (strain ATCC 25559 / DSM 2243 / CCUG 17323 / JCM 9979 / KCTC 3265 / NCTC 11813 / VPI 0255 / 1899 B)</name>
    <name type="common">Eubacterium lentum</name>
    <dbReference type="NCBI Taxonomy" id="479437"/>
    <lineage>
        <taxon>Bacteria</taxon>
        <taxon>Bacillati</taxon>
        <taxon>Actinomycetota</taxon>
        <taxon>Coriobacteriia</taxon>
        <taxon>Eggerthellales</taxon>
        <taxon>Eggerthellaceae</taxon>
        <taxon>Eggerthella</taxon>
    </lineage>
</organism>
<dbReference type="AlphaFoldDB" id="C8WII5"/>